<evidence type="ECO:0000313" key="2">
    <source>
        <dbReference type="EMBL" id="GMM45555.1"/>
    </source>
</evidence>
<sequence length="532" mass="60854">MNVLRIIRFIVAISAIVYGYLHVSSHCPINAPLVATDPLCRSVHYSYSYIANSPVYPYIVKVSDFADKSIHPHLSSIKESVQAYREEHEQYVIDQTYKTASTIISSTTDFVQSTIWPISSSCIKSIYNSSKILFIKFKYLSFVNYNIYVKPYIVKLFNYIATTPIGEYSFKLLNSSYVQTFFKYTSISYNYISSIFSYIHSKLNEIYQNFTFKGSDSYRLVQLKQNFLKDYLTFNGCSTTSTESTEPSSDSSSSVASASLFDKYDNLVQSIVESANNDFKSESNQLSTNYLNKLQTQFHPLMKSFSKEVNTGYENIHAMISNINNPDADHVSREAFRNALSDKHNSANKHVELIEKEIESIIESYIKDIYNIRIAILDTLEEFADSSLLNYSNEITANGDDWSEWKKFKNLKFKIINFRDSLIDTKPNEEFQSAINKLKSEVQLLVNESGSYLAILRAKANIEFQAREAQEAQLLKDQELKQDNDDDELYEEEVSTITQTRFVTETINDPITSSSTPEADSDAIKVVIQSDE</sequence>
<name>A0AAV5R2Q8_PICKL</name>
<comment type="caution">
    <text evidence="2">The sequence shown here is derived from an EMBL/GenBank/DDBJ whole genome shotgun (WGS) entry which is preliminary data.</text>
</comment>
<dbReference type="Proteomes" id="UP001378960">
    <property type="component" value="Unassembled WGS sequence"/>
</dbReference>
<dbReference type="AlphaFoldDB" id="A0AAV5R2Q8"/>
<keyword evidence="3" id="KW-1185">Reference proteome</keyword>
<feature type="compositionally biased region" description="Polar residues" evidence="1">
    <location>
        <begin position="508"/>
        <end position="518"/>
    </location>
</feature>
<gene>
    <name evidence="2" type="ORF">DAPK24_021300</name>
</gene>
<evidence type="ECO:0000256" key="1">
    <source>
        <dbReference type="SAM" id="MobiDB-lite"/>
    </source>
</evidence>
<organism evidence="2 3">
    <name type="scientific">Pichia kluyveri</name>
    <name type="common">Yeast</name>
    <dbReference type="NCBI Taxonomy" id="36015"/>
    <lineage>
        <taxon>Eukaryota</taxon>
        <taxon>Fungi</taxon>
        <taxon>Dikarya</taxon>
        <taxon>Ascomycota</taxon>
        <taxon>Saccharomycotina</taxon>
        <taxon>Pichiomycetes</taxon>
        <taxon>Pichiales</taxon>
        <taxon>Pichiaceae</taxon>
        <taxon>Pichia</taxon>
    </lineage>
</organism>
<feature type="region of interest" description="Disordered" evidence="1">
    <location>
        <begin position="508"/>
        <end position="532"/>
    </location>
</feature>
<evidence type="ECO:0000313" key="3">
    <source>
        <dbReference type="Proteomes" id="UP001378960"/>
    </source>
</evidence>
<accession>A0AAV5R2Q8</accession>
<proteinExistence type="predicted"/>
<reference evidence="2 3" key="1">
    <citation type="journal article" date="2023" name="Elife">
        <title>Identification of key yeast species and microbe-microbe interactions impacting larval growth of Drosophila in the wild.</title>
        <authorList>
            <person name="Mure A."/>
            <person name="Sugiura Y."/>
            <person name="Maeda R."/>
            <person name="Honda K."/>
            <person name="Sakurai N."/>
            <person name="Takahashi Y."/>
            <person name="Watada M."/>
            <person name="Katoh T."/>
            <person name="Gotoh A."/>
            <person name="Gotoh Y."/>
            <person name="Taniguchi I."/>
            <person name="Nakamura K."/>
            <person name="Hayashi T."/>
            <person name="Katayama T."/>
            <person name="Uemura T."/>
            <person name="Hattori Y."/>
        </authorList>
    </citation>
    <scope>NUCLEOTIDE SEQUENCE [LARGE SCALE GENOMIC DNA]</scope>
    <source>
        <strain evidence="2 3">PK-24</strain>
    </source>
</reference>
<protein>
    <recommendedName>
        <fullName evidence="4">Outer spore wall assembly protein SHE10</fullName>
    </recommendedName>
</protein>
<evidence type="ECO:0008006" key="4">
    <source>
        <dbReference type="Google" id="ProtNLM"/>
    </source>
</evidence>
<dbReference type="EMBL" id="BTGB01000002">
    <property type="protein sequence ID" value="GMM45555.1"/>
    <property type="molecule type" value="Genomic_DNA"/>
</dbReference>